<dbReference type="OrthoDB" id="2400114at2759"/>
<protein>
    <submittedName>
        <fullName evidence="2">11756_t:CDS:1</fullName>
    </submittedName>
</protein>
<name>A0A9W4SSY7_9GLOM</name>
<dbReference type="Proteomes" id="UP001153678">
    <property type="component" value="Unassembled WGS sequence"/>
</dbReference>
<proteinExistence type="predicted"/>
<sequence>MGKRFPGISIKIPESRFFFNHMSKRHGRNFLALAANKSFYLDFFFSLPCALEPDIKLPNLLLTGSPLPSPIKTDESFELDLDRSRNEFNQFNQDLDEIAHSMEKLFEDAPEWLANIEEIKRNQDSVEECILATQEKIFENENRLENLKSLQCEDTEDINNDLKKIQEQIFDILEKHRCARSNVANICNNQSRTTEQLDLMLQAIHEYARLIQEASLTIKHFDDVGSPLKYESLDLSPFRHYKGSSYFEDHIYQVSSVNTPEPQSPISPISPMSNMLNSPELQSASTTTTHTSATTPISLDINSSDPQPPHPPIYPLPRFQIKHQKLLLLSMRRAAVGLKFLLYANQLNDYKNECPDSECELDLDLFDDISTEEVVTTTYRDVIPDDKDSSGKVSLSSTSSNDSSCDSNNSDSGVSDHEKNKEVTPGKICVTIRKRSLVVHSYDLLRFDKRMLVKNSSRNSAY</sequence>
<dbReference type="AlphaFoldDB" id="A0A9W4SSY7"/>
<comment type="caution">
    <text evidence="2">The sequence shown here is derived from an EMBL/GenBank/DDBJ whole genome shotgun (WGS) entry which is preliminary data.</text>
</comment>
<gene>
    <name evidence="2" type="ORF">FWILDA_LOCUS9237</name>
</gene>
<organism evidence="2 3">
    <name type="scientific">Funneliformis geosporum</name>
    <dbReference type="NCBI Taxonomy" id="1117311"/>
    <lineage>
        <taxon>Eukaryota</taxon>
        <taxon>Fungi</taxon>
        <taxon>Fungi incertae sedis</taxon>
        <taxon>Mucoromycota</taxon>
        <taxon>Glomeromycotina</taxon>
        <taxon>Glomeromycetes</taxon>
        <taxon>Glomerales</taxon>
        <taxon>Glomeraceae</taxon>
        <taxon>Funneliformis</taxon>
    </lineage>
</organism>
<feature type="compositionally biased region" description="Low complexity" evidence="1">
    <location>
        <begin position="391"/>
        <end position="413"/>
    </location>
</feature>
<evidence type="ECO:0000313" key="2">
    <source>
        <dbReference type="EMBL" id="CAI2179736.1"/>
    </source>
</evidence>
<evidence type="ECO:0000313" key="3">
    <source>
        <dbReference type="Proteomes" id="UP001153678"/>
    </source>
</evidence>
<feature type="region of interest" description="Disordered" evidence="1">
    <location>
        <begin position="381"/>
        <end position="420"/>
    </location>
</feature>
<dbReference type="EMBL" id="CAMKVN010002134">
    <property type="protein sequence ID" value="CAI2179736.1"/>
    <property type="molecule type" value="Genomic_DNA"/>
</dbReference>
<accession>A0A9W4SSY7</accession>
<evidence type="ECO:0000256" key="1">
    <source>
        <dbReference type="SAM" id="MobiDB-lite"/>
    </source>
</evidence>
<keyword evidence="3" id="KW-1185">Reference proteome</keyword>
<reference evidence="2" key="1">
    <citation type="submission" date="2022-08" db="EMBL/GenBank/DDBJ databases">
        <authorList>
            <person name="Kallberg Y."/>
            <person name="Tangrot J."/>
            <person name="Rosling A."/>
        </authorList>
    </citation>
    <scope>NUCLEOTIDE SEQUENCE</scope>
    <source>
        <strain evidence="2">Wild A</strain>
    </source>
</reference>